<dbReference type="PANTHER" id="PTHR35177:SF2">
    <property type="entry name" value="HYDROGENASE MATURATION FACTOR HYBG"/>
    <property type="match status" value="1"/>
</dbReference>
<sequence>MVQFGFSNRFLTKMCIATPVKIKKVEGKRAFIADGREVDISLVQNAKTGDWLLCHANLAINKVEENEAKEILKLNKMCAHQGV</sequence>
<gene>
    <name evidence="2" type="primary">hypC</name>
    <name evidence="2" type="ORF">COU95_02735</name>
</gene>
<dbReference type="PANTHER" id="PTHR35177">
    <property type="entry name" value="HYDROGENASE MATURATION FACTOR HYBG"/>
    <property type="match status" value="1"/>
</dbReference>
<dbReference type="GO" id="GO:0005506">
    <property type="term" value="F:iron ion binding"/>
    <property type="evidence" value="ECO:0007669"/>
    <property type="project" value="TreeGrafter"/>
</dbReference>
<dbReference type="GO" id="GO:1902670">
    <property type="term" value="F:carbon dioxide binding"/>
    <property type="evidence" value="ECO:0007669"/>
    <property type="project" value="TreeGrafter"/>
</dbReference>
<evidence type="ECO:0000256" key="1">
    <source>
        <dbReference type="ARBA" id="ARBA00006018"/>
    </source>
</evidence>
<evidence type="ECO:0000313" key="3">
    <source>
        <dbReference type="Proteomes" id="UP000231474"/>
    </source>
</evidence>
<reference evidence="3" key="1">
    <citation type="submission" date="2017-09" db="EMBL/GenBank/DDBJ databases">
        <title>Depth-based differentiation of microbial function through sediment-hosted aquifers and enrichment of novel symbionts in the deep terrestrial subsurface.</title>
        <authorList>
            <person name="Probst A.J."/>
            <person name="Ladd B."/>
            <person name="Jarett J.K."/>
            <person name="Geller-Mcgrath D.E."/>
            <person name="Sieber C.M.K."/>
            <person name="Emerson J.B."/>
            <person name="Anantharaman K."/>
            <person name="Thomas B.C."/>
            <person name="Malmstrom R."/>
            <person name="Stieglmeier M."/>
            <person name="Klingl A."/>
            <person name="Woyke T."/>
            <person name="Ryan C.M."/>
            <person name="Banfield J.F."/>
        </authorList>
    </citation>
    <scope>NUCLEOTIDE SEQUENCE [LARGE SCALE GENOMIC DNA]</scope>
</reference>
<dbReference type="Pfam" id="PF01455">
    <property type="entry name" value="HupF_HypC"/>
    <property type="match status" value="1"/>
</dbReference>
<dbReference type="SUPFAM" id="SSF159127">
    <property type="entry name" value="HupF/HypC-like"/>
    <property type="match status" value="1"/>
</dbReference>
<proteinExistence type="inferred from homology"/>
<dbReference type="NCBIfam" id="TIGR00074">
    <property type="entry name" value="hypC_hupF"/>
    <property type="match status" value="1"/>
</dbReference>
<comment type="similarity">
    <text evidence="1">Belongs to the HupF/HypC family.</text>
</comment>
<dbReference type="EMBL" id="PFEK01000053">
    <property type="protein sequence ID" value="PJE67389.1"/>
    <property type="molecule type" value="Genomic_DNA"/>
</dbReference>
<dbReference type="GO" id="GO:0051604">
    <property type="term" value="P:protein maturation"/>
    <property type="evidence" value="ECO:0007669"/>
    <property type="project" value="TreeGrafter"/>
</dbReference>
<dbReference type="InterPro" id="IPR001109">
    <property type="entry name" value="Hydrogenase_HupF/HypC"/>
</dbReference>
<evidence type="ECO:0000313" key="2">
    <source>
        <dbReference type="EMBL" id="PJE67389.1"/>
    </source>
</evidence>
<protein>
    <submittedName>
        <fullName evidence="2">HypC/HybG/HupF family hydrogenase formation chaperone</fullName>
    </submittedName>
</protein>
<comment type="caution">
    <text evidence="2">The sequence shown here is derived from an EMBL/GenBank/DDBJ whole genome shotgun (WGS) entry which is preliminary data.</text>
</comment>
<dbReference type="AlphaFoldDB" id="A0A2M8L396"/>
<dbReference type="Gene3D" id="2.30.30.140">
    <property type="match status" value="1"/>
</dbReference>
<accession>A0A2M8L396</accession>
<name>A0A2M8L396_9BACT</name>
<dbReference type="Proteomes" id="UP000231474">
    <property type="component" value="Unassembled WGS sequence"/>
</dbReference>
<organism evidence="2 3">
    <name type="scientific">Candidatus Shapirobacteria bacterium CG10_big_fil_rev_8_21_14_0_10_40_9</name>
    <dbReference type="NCBI Taxonomy" id="1974888"/>
    <lineage>
        <taxon>Bacteria</taxon>
        <taxon>Candidatus Shapironibacteriota</taxon>
    </lineage>
</organism>